<proteinExistence type="predicted"/>
<dbReference type="Proteomes" id="UP001220610">
    <property type="component" value="Chromosome"/>
</dbReference>
<feature type="domain" description="Conserved hypothetical protein CHP02391" evidence="1">
    <location>
        <begin position="73"/>
        <end position="143"/>
    </location>
</feature>
<protein>
    <submittedName>
        <fullName evidence="2">TIGR02391 family protein</fullName>
    </submittedName>
</protein>
<name>A0AAJ6BFY1_9BACT</name>
<dbReference type="AlphaFoldDB" id="A0AAJ6BFY1"/>
<gene>
    <name evidence="2" type="ORF">P0Y53_19775</name>
</gene>
<accession>A0AAJ6BFY1</accession>
<dbReference type="NCBIfam" id="TIGR02391">
    <property type="entry name" value="hypoth_ymh"/>
    <property type="match status" value="1"/>
</dbReference>
<evidence type="ECO:0000313" key="3">
    <source>
        <dbReference type="Proteomes" id="UP001220610"/>
    </source>
</evidence>
<dbReference type="InterPro" id="IPR012654">
    <property type="entry name" value="CHP02391"/>
</dbReference>
<sequence>MYGNFALLFDFLATIANLDNVTDQEKIEKMVLLLENIANKIDIGTINKILAKGGDNAPLPEPDDSLASTSVNNMHQQVVANCATFFKQGHYFTCVNEACKAYNKTVQQKSGSDKDGNELMFAILGSKGKLRFNAGNTETEKNELTLRACVFPVPRRP</sequence>
<evidence type="ECO:0000259" key="1">
    <source>
        <dbReference type="Pfam" id="PF09509"/>
    </source>
</evidence>
<organism evidence="2 3">
    <name type="scientific">Candidatus Pseudobacter hemicellulosilyticus</name>
    <dbReference type="NCBI Taxonomy" id="3121375"/>
    <lineage>
        <taxon>Bacteria</taxon>
        <taxon>Pseudomonadati</taxon>
        <taxon>Bacteroidota</taxon>
        <taxon>Chitinophagia</taxon>
        <taxon>Chitinophagales</taxon>
        <taxon>Chitinophagaceae</taxon>
        <taxon>Pseudobacter</taxon>
    </lineage>
</organism>
<dbReference type="EMBL" id="CP119311">
    <property type="protein sequence ID" value="WEK34732.1"/>
    <property type="molecule type" value="Genomic_DNA"/>
</dbReference>
<reference evidence="2" key="1">
    <citation type="submission" date="2023-03" db="EMBL/GenBank/DDBJ databases">
        <title>Andean soil-derived lignocellulolytic bacterial consortium as a source of novel taxa and putative plastic-active enzymes.</title>
        <authorList>
            <person name="Diaz-Garcia L."/>
            <person name="Chuvochina M."/>
            <person name="Feuerriegel G."/>
            <person name="Bunk B."/>
            <person name="Sproer C."/>
            <person name="Streit W.R."/>
            <person name="Rodriguez L.M."/>
            <person name="Overmann J."/>
            <person name="Jimenez D.J."/>
        </authorList>
    </citation>
    <scope>NUCLEOTIDE SEQUENCE</scope>
    <source>
        <strain evidence="2">MAG 7</strain>
    </source>
</reference>
<evidence type="ECO:0000313" key="2">
    <source>
        <dbReference type="EMBL" id="WEK34732.1"/>
    </source>
</evidence>
<dbReference type="Pfam" id="PF09509">
    <property type="entry name" value="Hypoth_Ymh"/>
    <property type="match status" value="1"/>
</dbReference>